<keyword evidence="3" id="KW-1185">Reference proteome</keyword>
<dbReference type="EMBL" id="FOVF01000001">
    <property type="protein sequence ID" value="SFM95555.1"/>
    <property type="molecule type" value="Genomic_DNA"/>
</dbReference>
<evidence type="ECO:0000313" key="3">
    <source>
        <dbReference type="Proteomes" id="UP000198575"/>
    </source>
</evidence>
<dbReference type="Pfam" id="PF00849">
    <property type="entry name" value="PseudoU_synth_2"/>
    <property type="match status" value="1"/>
</dbReference>
<evidence type="ECO:0000259" key="1">
    <source>
        <dbReference type="Pfam" id="PF00849"/>
    </source>
</evidence>
<name>A0A1I4V321_9GAMM</name>
<accession>A0A1I4V321</accession>
<dbReference type="InterPro" id="IPR050188">
    <property type="entry name" value="RluA_PseudoU_synthase"/>
</dbReference>
<dbReference type="GO" id="GO:0000455">
    <property type="term" value="P:enzyme-directed rRNA pseudouridine synthesis"/>
    <property type="evidence" value="ECO:0007669"/>
    <property type="project" value="TreeGrafter"/>
</dbReference>
<dbReference type="Proteomes" id="UP000198575">
    <property type="component" value="Unassembled WGS sequence"/>
</dbReference>
<dbReference type="SUPFAM" id="SSF55120">
    <property type="entry name" value="Pseudouridine synthase"/>
    <property type="match status" value="1"/>
</dbReference>
<dbReference type="InterPro" id="IPR006145">
    <property type="entry name" value="PsdUridine_synth_RsuA/RluA"/>
</dbReference>
<dbReference type="RefSeq" id="WP_092403900.1">
    <property type="nucleotide sequence ID" value="NZ_FOVF01000001.1"/>
</dbReference>
<dbReference type="PROSITE" id="PS01129">
    <property type="entry name" value="PSI_RLU"/>
    <property type="match status" value="1"/>
</dbReference>
<dbReference type="Gene3D" id="3.30.2350.10">
    <property type="entry name" value="Pseudouridine synthase"/>
    <property type="match status" value="1"/>
</dbReference>
<dbReference type="InterPro" id="IPR020103">
    <property type="entry name" value="PsdUridine_synth_cat_dom_sf"/>
</dbReference>
<reference evidence="2 3" key="1">
    <citation type="submission" date="2016-10" db="EMBL/GenBank/DDBJ databases">
        <authorList>
            <person name="de Groot N.N."/>
        </authorList>
    </citation>
    <scope>NUCLEOTIDE SEQUENCE [LARGE SCALE GENOMIC DNA]</scope>
    <source>
        <strain evidence="2 3">CGMCC 1.7659</strain>
    </source>
</reference>
<dbReference type="GO" id="GO:0009982">
    <property type="term" value="F:pseudouridine synthase activity"/>
    <property type="evidence" value="ECO:0007669"/>
    <property type="project" value="InterPro"/>
</dbReference>
<feature type="domain" description="Pseudouridine synthase RsuA/RluA-like" evidence="1">
    <location>
        <begin position="97"/>
        <end position="244"/>
    </location>
</feature>
<organism evidence="2 3">
    <name type="scientific">Dokdonella immobilis</name>
    <dbReference type="NCBI Taxonomy" id="578942"/>
    <lineage>
        <taxon>Bacteria</taxon>
        <taxon>Pseudomonadati</taxon>
        <taxon>Pseudomonadota</taxon>
        <taxon>Gammaproteobacteria</taxon>
        <taxon>Lysobacterales</taxon>
        <taxon>Rhodanobacteraceae</taxon>
        <taxon>Dokdonella</taxon>
    </lineage>
</organism>
<sequence length="296" mass="33462">MSLPASPTAPPDSRPSVLQLPCGPWRTVLDCLCAHFATISRDEWIGRFERARVLDADRGPLDLQSRYRPGMTVLYYREVAGEMPIPGIERILHVDEHLVVVDKPHFLPVVPAGRFVRETLLHRLTQSLGRDDLVPLHRLDRGTAGLVMFSANRASRAAYHRLFSERRIAKRYEALAPALPEQAFPLTRRSRIGAGDPFFRMCELDGPANSETRIEVIECGNSFWRYGLDPTTGRKHQLRVHMAALGAAIVNDGFYPTLADRSDDDFSRPLKLLARSLRFVDPLSGCERHFESQRTL</sequence>
<dbReference type="STRING" id="578942.SAMN05216289_10166"/>
<dbReference type="GO" id="GO:0003723">
    <property type="term" value="F:RNA binding"/>
    <property type="evidence" value="ECO:0007669"/>
    <property type="project" value="InterPro"/>
</dbReference>
<dbReference type="PANTHER" id="PTHR21600">
    <property type="entry name" value="MITOCHONDRIAL RNA PSEUDOURIDINE SYNTHASE"/>
    <property type="match status" value="1"/>
</dbReference>
<dbReference type="OrthoDB" id="9807829at2"/>
<dbReference type="GO" id="GO:0140098">
    <property type="term" value="F:catalytic activity, acting on RNA"/>
    <property type="evidence" value="ECO:0007669"/>
    <property type="project" value="UniProtKB-ARBA"/>
</dbReference>
<dbReference type="InterPro" id="IPR006224">
    <property type="entry name" value="PsdUridine_synth_RluA-like_CS"/>
</dbReference>
<gene>
    <name evidence="2" type="ORF">SAMN05216289_10166</name>
</gene>
<dbReference type="PANTHER" id="PTHR21600:SF84">
    <property type="entry name" value="PSEUDOURIDINE SYNTHASE RSUA_RLUA-LIKE DOMAIN-CONTAINING PROTEIN"/>
    <property type="match status" value="1"/>
</dbReference>
<proteinExistence type="predicted"/>
<dbReference type="AlphaFoldDB" id="A0A1I4V321"/>
<protein>
    <submittedName>
        <fullName evidence="2">Ribosomal large subunit pseudouridine synthase D</fullName>
    </submittedName>
</protein>
<evidence type="ECO:0000313" key="2">
    <source>
        <dbReference type="EMBL" id="SFM95555.1"/>
    </source>
</evidence>